<protein>
    <submittedName>
        <fullName evidence="8">Putative WRKY transcription factor 28</fullName>
    </submittedName>
</protein>
<dbReference type="PANTHER" id="PTHR31221:SF334">
    <property type="entry name" value="WRKY TRANSCRIPTION FACTOR 57-RELATED"/>
    <property type="match status" value="1"/>
</dbReference>
<evidence type="ECO:0000256" key="6">
    <source>
        <dbReference type="SAM" id="MobiDB-lite"/>
    </source>
</evidence>
<dbReference type="PANTHER" id="PTHR31221">
    <property type="entry name" value="WRKY TRANSCRIPTION FACTOR PROTEIN 1-RELATED"/>
    <property type="match status" value="1"/>
</dbReference>
<dbReference type="SMART" id="SM00774">
    <property type="entry name" value="WRKY"/>
    <property type="match status" value="1"/>
</dbReference>
<evidence type="ECO:0000259" key="7">
    <source>
        <dbReference type="PROSITE" id="PS50811"/>
    </source>
</evidence>
<dbReference type="FunFam" id="2.20.25.80:FF:000003">
    <property type="entry name" value="WRKY transcription factor 57"/>
    <property type="match status" value="1"/>
</dbReference>
<organism evidence="8 9">
    <name type="scientific">Cinnamomum micranthum f. kanehirae</name>
    <dbReference type="NCBI Taxonomy" id="337451"/>
    <lineage>
        <taxon>Eukaryota</taxon>
        <taxon>Viridiplantae</taxon>
        <taxon>Streptophyta</taxon>
        <taxon>Embryophyta</taxon>
        <taxon>Tracheophyta</taxon>
        <taxon>Spermatophyta</taxon>
        <taxon>Magnoliopsida</taxon>
        <taxon>Magnoliidae</taxon>
        <taxon>Laurales</taxon>
        <taxon>Lauraceae</taxon>
        <taxon>Cinnamomum</taxon>
    </lineage>
</organism>
<dbReference type="GO" id="GO:0005634">
    <property type="term" value="C:nucleus"/>
    <property type="evidence" value="ECO:0007669"/>
    <property type="project" value="UniProtKB-SubCell"/>
</dbReference>
<evidence type="ECO:0000256" key="5">
    <source>
        <dbReference type="ARBA" id="ARBA00023242"/>
    </source>
</evidence>
<evidence type="ECO:0000256" key="3">
    <source>
        <dbReference type="ARBA" id="ARBA00023125"/>
    </source>
</evidence>
<dbReference type="InterPro" id="IPR036576">
    <property type="entry name" value="WRKY_dom_sf"/>
</dbReference>
<comment type="subcellular location">
    <subcellularLocation>
        <location evidence="1">Nucleus</location>
    </subcellularLocation>
</comment>
<dbReference type="GO" id="GO:0003700">
    <property type="term" value="F:DNA-binding transcription factor activity"/>
    <property type="evidence" value="ECO:0007669"/>
    <property type="project" value="InterPro"/>
</dbReference>
<accession>A0A3S3QR02</accession>
<keyword evidence="5" id="KW-0539">Nucleus</keyword>
<gene>
    <name evidence="8" type="ORF">CKAN_01814300</name>
</gene>
<dbReference type="GO" id="GO:0043565">
    <property type="term" value="F:sequence-specific DNA binding"/>
    <property type="evidence" value="ECO:0007669"/>
    <property type="project" value="InterPro"/>
</dbReference>
<feature type="compositionally biased region" description="Basic residues" evidence="6">
    <location>
        <begin position="152"/>
        <end position="162"/>
    </location>
</feature>
<keyword evidence="4" id="KW-0804">Transcription</keyword>
<feature type="domain" description="WRKY" evidence="7">
    <location>
        <begin position="175"/>
        <end position="240"/>
    </location>
</feature>
<keyword evidence="9" id="KW-1185">Reference proteome</keyword>
<name>A0A3S3QR02_9MAGN</name>
<dbReference type="Proteomes" id="UP000283530">
    <property type="component" value="Unassembled WGS sequence"/>
</dbReference>
<dbReference type="Gene3D" id="2.20.25.80">
    <property type="entry name" value="WRKY domain"/>
    <property type="match status" value="1"/>
</dbReference>
<evidence type="ECO:0000313" key="8">
    <source>
        <dbReference type="EMBL" id="RWR89094.1"/>
    </source>
</evidence>
<keyword evidence="3" id="KW-0238">DNA-binding</keyword>
<dbReference type="EMBL" id="QPKB01000007">
    <property type="protein sequence ID" value="RWR89094.1"/>
    <property type="molecule type" value="Genomic_DNA"/>
</dbReference>
<dbReference type="STRING" id="337451.A0A3S3QR02"/>
<keyword evidence="2" id="KW-0805">Transcription regulation</keyword>
<feature type="compositionally biased region" description="Basic and acidic residues" evidence="6">
    <location>
        <begin position="130"/>
        <end position="151"/>
    </location>
</feature>
<dbReference type="SUPFAM" id="SSF118290">
    <property type="entry name" value="WRKY DNA-binding domain"/>
    <property type="match status" value="1"/>
</dbReference>
<proteinExistence type="predicted"/>
<evidence type="ECO:0000256" key="4">
    <source>
        <dbReference type="ARBA" id="ARBA00023163"/>
    </source>
</evidence>
<sequence>MSENREPRHHDTYNGGSAMGFSFMDHPSLYSNSMATPPGGSESQTMRDLNGFDPLQYISFTDCLQSPMDYSAISKTFDLSCSSSEVIGLGDGGGGAANDQSMESRGRGTVPATPNSSVSSSSTEAVGEEDVGRCKKDQQGKGSEDGTETAKKVNKPRKKGEKRQREPRFAFMTKSEVDHLEDGYRWRKYGQKAVKNSPYPRSYYRCTTQKCSVKKRVERSFQDPSIVITTYEGQHTHQSPATLRGNAGGMLAPSMLSSAQQAAPSFHHELLMQFPTINTQGESSSMYLQNFTPHQQFQLPDYGLLQDVVPSYFPRQP</sequence>
<feature type="region of interest" description="Disordered" evidence="6">
    <location>
        <begin position="92"/>
        <end position="168"/>
    </location>
</feature>
<evidence type="ECO:0000256" key="2">
    <source>
        <dbReference type="ARBA" id="ARBA00023015"/>
    </source>
</evidence>
<dbReference type="PROSITE" id="PS50811">
    <property type="entry name" value="WRKY"/>
    <property type="match status" value="1"/>
</dbReference>
<dbReference type="InterPro" id="IPR003657">
    <property type="entry name" value="WRKY_dom"/>
</dbReference>
<evidence type="ECO:0000313" key="9">
    <source>
        <dbReference type="Proteomes" id="UP000283530"/>
    </source>
</evidence>
<dbReference type="OrthoDB" id="1936515at2759"/>
<comment type="caution">
    <text evidence="8">The sequence shown here is derived from an EMBL/GenBank/DDBJ whole genome shotgun (WGS) entry which is preliminary data.</text>
</comment>
<dbReference type="Pfam" id="PF03106">
    <property type="entry name" value="WRKY"/>
    <property type="match status" value="1"/>
</dbReference>
<dbReference type="AlphaFoldDB" id="A0A3S3QR02"/>
<evidence type="ECO:0000256" key="1">
    <source>
        <dbReference type="ARBA" id="ARBA00004123"/>
    </source>
</evidence>
<reference evidence="8 9" key="1">
    <citation type="journal article" date="2019" name="Nat. Plants">
        <title>Stout camphor tree genome fills gaps in understanding of flowering plant genome evolution.</title>
        <authorList>
            <person name="Chaw S.M."/>
            <person name="Liu Y.C."/>
            <person name="Wu Y.W."/>
            <person name="Wang H.Y."/>
            <person name="Lin C.I."/>
            <person name="Wu C.S."/>
            <person name="Ke H.M."/>
            <person name="Chang L.Y."/>
            <person name="Hsu C.Y."/>
            <person name="Yang H.T."/>
            <person name="Sudianto E."/>
            <person name="Hsu M.H."/>
            <person name="Wu K.P."/>
            <person name="Wang L.N."/>
            <person name="Leebens-Mack J.H."/>
            <person name="Tsai I.J."/>
        </authorList>
    </citation>
    <scope>NUCLEOTIDE SEQUENCE [LARGE SCALE GENOMIC DNA]</scope>
    <source>
        <strain evidence="9">cv. Chaw 1501</strain>
        <tissue evidence="8">Young leaves</tissue>
    </source>
</reference>
<dbReference type="InterPro" id="IPR044810">
    <property type="entry name" value="WRKY_plant"/>
</dbReference>